<sequence length="133" mass="15936">MRCLAFLLLVVFTFHLVSAQAPTEVKITSRVPNQPSPLQVRCQSKDTDIGMHTLYEDQEIHWHFHRKMWSTLFFCHFYWNSKDRRFAVFDLRISSNHCKSEPESIMTECFWEARPDGFYIDDGDNWTKINDWN</sequence>
<evidence type="ECO:0000313" key="1">
    <source>
        <dbReference type="EMBL" id="KAH7849424.1"/>
    </source>
</evidence>
<dbReference type="EMBL" id="CM037157">
    <property type="protein sequence ID" value="KAH7849424.1"/>
    <property type="molecule type" value="Genomic_DNA"/>
</dbReference>
<protein>
    <submittedName>
        <fullName evidence="1">Uncharacterized protein</fullName>
    </submittedName>
</protein>
<proteinExistence type="predicted"/>
<name>A0ACB7Y8Y9_9ERIC</name>
<dbReference type="Proteomes" id="UP000828048">
    <property type="component" value="Chromosome 7"/>
</dbReference>
<evidence type="ECO:0000313" key="2">
    <source>
        <dbReference type="Proteomes" id="UP000828048"/>
    </source>
</evidence>
<gene>
    <name evidence="1" type="ORF">Vadar_017661</name>
</gene>
<organism evidence="1 2">
    <name type="scientific">Vaccinium darrowii</name>
    <dbReference type="NCBI Taxonomy" id="229202"/>
    <lineage>
        <taxon>Eukaryota</taxon>
        <taxon>Viridiplantae</taxon>
        <taxon>Streptophyta</taxon>
        <taxon>Embryophyta</taxon>
        <taxon>Tracheophyta</taxon>
        <taxon>Spermatophyta</taxon>
        <taxon>Magnoliopsida</taxon>
        <taxon>eudicotyledons</taxon>
        <taxon>Gunneridae</taxon>
        <taxon>Pentapetalae</taxon>
        <taxon>asterids</taxon>
        <taxon>Ericales</taxon>
        <taxon>Ericaceae</taxon>
        <taxon>Vaccinioideae</taxon>
        <taxon>Vaccinieae</taxon>
        <taxon>Vaccinium</taxon>
    </lineage>
</organism>
<keyword evidence="2" id="KW-1185">Reference proteome</keyword>
<accession>A0ACB7Y8Y9</accession>
<reference evidence="1 2" key="1">
    <citation type="journal article" date="2021" name="Hortic Res">
        <title>High-quality reference genome and annotation aids understanding of berry development for evergreen blueberry (Vaccinium darrowii).</title>
        <authorList>
            <person name="Yu J."/>
            <person name="Hulse-Kemp A.M."/>
            <person name="Babiker E."/>
            <person name="Staton M."/>
        </authorList>
    </citation>
    <scope>NUCLEOTIDE SEQUENCE [LARGE SCALE GENOMIC DNA]</scope>
    <source>
        <strain evidence="2">cv. NJ 8807/NJ 8810</strain>
        <tissue evidence="1">Young leaf</tissue>
    </source>
</reference>
<comment type="caution">
    <text evidence="1">The sequence shown here is derived from an EMBL/GenBank/DDBJ whole genome shotgun (WGS) entry which is preliminary data.</text>
</comment>